<accession>A0A9P0TVH4</accession>
<name>A0A9P0TVH4_PIEBR</name>
<comment type="caution">
    <text evidence="1">The sequence shown here is derived from an EMBL/GenBank/DDBJ whole genome shotgun (WGS) entry which is preliminary data.</text>
</comment>
<gene>
    <name evidence="1" type="ORF">PIBRA_LOCUS10414</name>
</gene>
<dbReference type="EMBL" id="CALOZG010000040">
    <property type="protein sequence ID" value="CAH4034210.1"/>
    <property type="molecule type" value="Genomic_DNA"/>
</dbReference>
<protein>
    <submittedName>
        <fullName evidence="1">Uncharacterized protein</fullName>
    </submittedName>
</protein>
<reference evidence="1" key="1">
    <citation type="submission" date="2022-05" db="EMBL/GenBank/DDBJ databases">
        <authorList>
            <person name="Okamura Y."/>
        </authorList>
    </citation>
    <scope>NUCLEOTIDE SEQUENCE</scope>
</reference>
<organism evidence="1 2">
    <name type="scientific">Pieris brassicae</name>
    <name type="common">White butterfly</name>
    <name type="synonym">Large white butterfly</name>
    <dbReference type="NCBI Taxonomy" id="7116"/>
    <lineage>
        <taxon>Eukaryota</taxon>
        <taxon>Metazoa</taxon>
        <taxon>Ecdysozoa</taxon>
        <taxon>Arthropoda</taxon>
        <taxon>Hexapoda</taxon>
        <taxon>Insecta</taxon>
        <taxon>Pterygota</taxon>
        <taxon>Neoptera</taxon>
        <taxon>Endopterygota</taxon>
        <taxon>Lepidoptera</taxon>
        <taxon>Glossata</taxon>
        <taxon>Ditrysia</taxon>
        <taxon>Papilionoidea</taxon>
        <taxon>Pieridae</taxon>
        <taxon>Pierinae</taxon>
        <taxon>Pieris</taxon>
    </lineage>
</organism>
<evidence type="ECO:0000313" key="2">
    <source>
        <dbReference type="Proteomes" id="UP001152562"/>
    </source>
</evidence>
<dbReference type="Proteomes" id="UP001152562">
    <property type="component" value="Unassembled WGS sequence"/>
</dbReference>
<evidence type="ECO:0000313" key="1">
    <source>
        <dbReference type="EMBL" id="CAH4034210.1"/>
    </source>
</evidence>
<proteinExistence type="predicted"/>
<dbReference type="AlphaFoldDB" id="A0A9P0TVH4"/>
<keyword evidence="2" id="KW-1185">Reference proteome</keyword>
<sequence>MASDDFDEISEKCEKLMWKVIEIRKHYGKQCLEYQQKSSQCEMSLLKLRLNSISKLKPPTRRHEIPKLPYKEMMQDMDDFKNEILTNQRNLQNLLKKIKTTEDIAVHIKSDKINKLAKKPFTVNTFLSAAKGKMDQDGS</sequence>